<proteinExistence type="predicted"/>
<gene>
    <name evidence="1" type="ORF">PCOR1329_LOCUS60439</name>
</gene>
<dbReference type="EMBL" id="CAUYUJ010017570">
    <property type="protein sequence ID" value="CAK0875882.1"/>
    <property type="molecule type" value="Genomic_DNA"/>
</dbReference>
<dbReference type="Proteomes" id="UP001189429">
    <property type="component" value="Unassembled WGS sequence"/>
</dbReference>
<sequence length="346" mass="37783">MPPPRAFPLAVPLASAWGAAQDRARARVFLRRPRVRAGRGARAGAPRGCPAGPAGPDAARVAALARDAAADLRRGERHLERTHRVADPGRAALFLVPAYFPLLFPEGAHGLPGARAAPRVRPRDRGGRREVAVRVAAHGVRPRHLVRLEEQRTAETYTFGGRVRADFSDLRRDPLTAGAALGALRAPGNGVQRGSKNSARSPKACVHAFVGSSRGYEYPHWKRLPHLQLENYSPRLGNALLLAASLWNQGRREALLGGGLHQLGRVIEVPYFAAWDCRRAEALRTAARDVAVAFVGSLKHRPPHFVFRERLLVSAAARRPALANDTRLSLEFFAADDESRHVFARD</sequence>
<evidence type="ECO:0000313" key="1">
    <source>
        <dbReference type="EMBL" id="CAK0875882.1"/>
    </source>
</evidence>
<comment type="caution">
    <text evidence="1">The sequence shown here is derived from an EMBL/GenBank/DDBJ whole genome shotgun (WGS) entry which is preliminary data.</text>
</comment>
<reference evidence="1" key="1">
    <citation type="submission" date="2023-10" db="EMBL/GenBank/DDBJ databases">
        <authorList>
            <person name="Chen Y."/>
            <person name="Shah S."/>
            <person name="Dougan E. K."/>
            <person name="Thang M."/>
            <person name="Chan C."/>
        </authorList>
    </citation>
    <scope>NUCLEOTIDE SEQUENCE [LARGE SCALE GENOMIC DNA]</scope>
</reference>
<keyword evidence="2" id="KW-1185">Reference proteome</keyword>
<evidence type="ECO:0000313" key="2">
    <source>
        <dbReference type="Proteomes" id="UP001189429"/>
    </source>
</evidence>
<protein>
    <submittedName>
        <fullName evidence="1">Uncharacterized protein</fullName>
    </submittedName>
</protein>
<accession>A0ABN9VQZ2</accession>
<name>A0ABN9VQZ2_9DINO</name>
<organism evidence="1 2">
    <name type="scientific">Prorocentrum cordatum</name>
    <dbReference type="NCBI Taxonomy" id="2364126"/>
    <lineage>
        <taxon>Eukaryota</taxon>
        <taxon>Sar</taxon>
        <taxon>Alveolata</taxon>
        <taxon>Dinophyceae</taxon>
        <taxon>Prorocentrales</taxon>
        <taxon>Prorocentraceae</taxon>
        <taxon>Prorocentrum</taxon>
    </lineage>
</organism>